<dbReference type="Proteomes" id="UP001057402">
    <property type="component" value="Chromosome 1"/>
</dbReference>
<reference evidence="2" key="1">
    <citation type="journal article" date="2023" name="Front. Plant Sci.">
        <title>Chromosomal-level genome assembly of Melastoma candidum provides insights into trichome evolution.</title>
        <authorList>
            <person name="Zhong Y."/>
            <person name="Wu W."/>
            <person name="Sun C."/>
            <person name="Zou P."/>
            <person name="Liu Y."/>
            <person name="Dai S."/>
            <person name="Zhou R."/>
        </authorList>
    </citation>
    <scope>NUCLEOTIDE SEQUENCE [LARGE SCALE GENOMIC DNA]</scope>
</reference>
<name>A0ACB9S9K0_9MYRT</name>
<gene>
    <name evidence="1" type="ORF">MLD38_000233</name>
</gene>
<protein>
    <submittedName>
        <fullName evidence="1">Uncharacterized protein</fullName>
    </submittedName>
</protein>
<evidence type="ECO:0000313" key="2">
    <source>
        <dbReference type="Proteomes" id="UP001057402"/>
    </source>
</evidence>
<dbReference type="EMBL" id="CM042880">
    <property type="protein sequence ID" value="KAI4387839.1"/>
    <property type="molecule type" value="Genomic_DNA"/>
</dbReference>
<organism evidence="1 2">
    <name type="scientific">Melastoma candidum</name>
    <dbReference type="NCBI Taxonomy" id="119954"/>
    <lineage>
        <taxon>Eukaryota</taxon>
        <taxon>Viridiplantae</taxon>
        <taxon>Streptophyta</taxon>
        <taxon>Embryophyta</taxon>
        <taxon>Tracheophyta</taxon>
        <taxon>Spermatophyta</taxon>
        <taxon>Magnoliopsida</taxon>
        <taxon>eudicotyledons</taxon>
        <taxon>Gunneridae</taxon>
        <taxon>Pentapetalae</taxon>
        <taxon>rosids</taxon>
        <taxon>malvids</taxon>
        <taxon>Myrtales</taxon>
        <taxon>Melastomataceae</taxon>
        <taxon>Melastomatoideae</taxon>
        <taxon>Melastomateae</taxon>
        <taxon>Melastoma</taxon>
    </lineage>
</organism>
<proteinExistence type="predicted"/>
<sequence length="227" mass="25428">MILLFFLTKTSCREVPPCHVSPSGRDLQHKDHSGPIEILGFSDHSFESKLFIKEIVKARKNGLEPIPVFGGLGGAYYLRNSVSENVAIVKPTDEEPYAPNNPKGFVGKALRQPGLKPSVRVGEMGFREVAAYLLDYDHFAKVPFTVLVKITHSIFNVNNEVGSNKRHGAKQISKIASLQQKQLFLGCLSEIGEMMSREFQGHEERPSEFELVCMGARHMLDKRGDFR</sequence>
<keyword evidence="2" id="KW-1185">Reference proteome</keyword>
<comment type="caution">
    <text evidence="1">The sequence shown here is derived from an EMBL/GenBank/DDBJ whole genome shotgun (WGS) entry which is preliminary data.</text>
</comment>
<evidence type="ECO:0000313" key="1">
    <source>
        <dbReference type="EMBL" id="KAI4387839.1"/>
    </source>
</evidence>
<accession>A0ACB9S9K0</accession>